<gene>
    <name evidence="1" type="ORF">RAG0_01737</name>
</gene>
<accession>A0A1E1K2T2</accession>
<sequence length="156" mass="17985">MAPKQGKESVVGDTYLGTIGSMACYTCTLRGGLTDVDSNWRLWNADMKVYRDGEGKYEDEETFPSIDDEVISKIERRRKAILWFSVSEAVREKFLTDMGSRDKTSEDVMRRLFDNVAPEGSKYKPLERFVVEDHMRESIRRERESKRVAENGQGKS</sequence>
<evidence type="ECO:0000313" key="1">
    <source>
        <dbReference type="EMBL" id="CZS90844.1"/>
    </source>
</evidence>
<name>A0A1E1K2T2_9HELO</name>
<dbReference type="OrthoDB" id="4628994at2759"/>
<dbReference type="AlphaFoldDB" id="A0A1E1K2T2"/>
<reference evidence="2" key="1">
    <citation type="submission" date="2016-03" db="EMBL/GenBank/DDBJ databases">
        <authorList>
            <person name="Guldener U."/>
        </authorList>
    </citation>
    <scope>NUCLEOTIDE SEQUENCE [LARGE SCALE GENOMIC DNA]</scope>
    <source>
        <strain evidence="2">04CH-RAC-A.6.1</strain>
    </source>
</reference>
<proteinExistence type="predicted"/>
<protein>
    <submittedName>
        <fullName evidence="1">Uncharacterized protein</fullName>
    </submittedName>
</protein>
<keyword evidence="2" id="KW-1185">Reference proteome</keyword>
<organism evidence="1 2">
    <name type="scientific">Rhynchosporium agropyri</name>
    <dbReference type="NCBI Taxonomy" id="914238"/>
    <lineage>
        <taxon>Eukaryota</taxon>
        <taxon>Fungi</taxon>
        <taxon>Dikarya</taxon>
        <taxon>Ascomycota</taxon>
        <taxon>Pezizomycotina</taxon>
        <taxon>Leotiomycetes</taxon>
        <taxon>Helotiales</taxon>
        <taxon>Ploettnerulaceae</taxon>
        <taxon>Rhynchosporium</taxon>
    </lineage>
</organism>
<evidence type="ECO:0000313" key="2">
    <source>
        <dbReference type="Proteomes" id="UP000178912"/>
    </source>
</evidence>
<dbReference type="PROSITE" id="PS51257">
    <property type="entry name" value="PROKAR_LIPOPROTEIN"/>
    <property type="match status" value="1"/>
</dbReference>
<dbReference type="Proteomes" id="UP000178912">
    <property type="component" value="Unassembled WGS sequence"/>
</dbReference>
<dbReference type="EMBL" id="FJUX01000006">
    <property type="protein sequence ID" value="CZS90844.1"/>
    <property type="molecule type" value="Genomic_DNA"/>
</dbReference>